<dbReference type="SUPFAM" id="SSF64182">
    <property type="entry name" value="DHH phosphoesterases"/>
    <property type="match status" value="1"/>
</dbReference>
<protein>
    <submittedName>
        <fullName evidence="2">DHH phosphoesterase</fullName>
    </submittedName>
</protein>
<feature type="non-terminal residue" evidence="2">
    <location>
        <position position="1"/>
    </location>
</feature>
<dbReference type="Proteomes" id="UP000799640">
    <property type="component" value="Unassembled WGS sequence"/>
</dbReference>
<dbReference type="InterPro" id="IPR038222">
    <property type="entry name" value="DHHA2_dom_sf"/>
</dbReference>
<sequence>LQIPILNIPAADLALRPEFTALLPYAGLQPSQLITLDDVPPTLTPGAVSVLLVDHNAITGPMERFADGVSGCIDHHDDEGKVPATAELRIIERTGSCTSLVVGHVAAAWDALDPAPEVDAQVAKLALGAILIDTGCLGDGDKVTEHDRRAVDVLEGKIAAAWEEWDREVFYAALRQAKEDLGPLALRDVLRKDYKEWDESLRVGVASVVKPLAWMADKAGRETGKSPAAALLADVDAFAKERNAGLFAVMTTHTNDDGHFHRELLLLGFGSAGIEAGERFVAESTEELSLAPWAGSLNLAGADADGQTRRWAWEQHATQHSRKRVGPLLRAAV</sequence>
<reference evidence="2" key="1">
    <citation type="journal article" date="2020" name="Stud. Mycol.">
        <title>101 Dothideomycetes genomes: a test case for predicting lifestyles and emergence of pathogens.</title>
        <authorList>
            <person name="Haridas S."/>
            <person name="Albert R."/>
            <person name="Binder M."/>
            <person name="Bloem J."/>
            <person name="Labutti K."/>
            <person name="Salamov A."/>
            <person name="Andreopoulos B."/>
            <person name="Baker S."/>
            <person name="Barry K."/>
            <person name="Bills G."/>
            <person name="Bluhm B."/>
            <person name="Cannon C."/>
            <person name="Castanera R."/>
            <person name="Culley D."/>
            <person name="Daum C."/>
            <person name="Ezra D."/>
            <person name="Gonzalez J."/>
            <person name="Henrissat B."/>
            <person name="Kuo A."/>
            <person name="Liang C."/>
            <person name="Lipzen A."/>
            <person name="Lutzoni F."/>
            <person name="Magnuson J."/>
            <person name="Mondo S."/>
            <person name="Nolan M."/>
            <person name="Ohm R."/>
            <person name="Pangilinan J."/>
            <person name="Park H.-J."/>
            <person name="Ramirez L."/>
            <person name="Alfaro M."/>
            <person name="Sun H."/>
            <person name="Tritt A."/>
            <person name="Yoshinaga Y."/>
            <person name="Zwiers L.-H."/>
            <person name="Turgeon B."/>
            <person name="Goodwin S."/>
            <person name="Spatafora J."/>
            <person name="Crous P."/>
            <person name="Grigoriev I."/>
        </authorList>
    </citation>
    <scope>NUCLEOTIDE SEQUENCE</scope>
    <source>
        <strain evidence="2">CBS 262.69</strain>
    </source>
</reference>
<dbReference type="SMART" id="SM01131">
    <property type="entry name" value="DHHA2"/>
    <property type="match status" value="1"/>
</dbReference>
<dbReference type="GO" id="GO:0005737">
    <property type="term" value="C:cytoplasm"/>
    <property type="evidence" value="ECO:0007669"/>
    <property type="project" value="InterPro"/>
</dbReference>
<accession>A0A6G1I4H3</accession>
<dbReference type="EMBL" id="ML996690">
    <property type="protein sequence ID" value="KAF2402957.1"/>
    <property type="molecule type" value="Genomic_DNA"/>
</dbReference>
<dbReference type="InterPro" id="IPR004097">
    <property type="entry name" value="DHHA2"/>
</dbReference>
<feature type="domain" description="DHHA2" evidence="1">
    <location>
        <begin position="171"/>
        <end position="333"/>
    </location>
</feature>
<feature type="non-terminal residue" evidence="2">
    <location>
        <position position="333"/>
    </location>
</feature>
<dbReference type="PANTHER" id="PTHR12112">
    <property type="entry name" value="BNIP - RELATED"/>
    <property type="match status" value="1"/>
</dbReference>
<dbReference type="GO" id="GO:0004309">
    <property type="term" value="F:exopolyphosphatase activity"/>
    <property type="evidence" value="ECO:0007669"/>
    <property type="project" value="TreeGrafter"/>
</dbReference>
<evidence type="ECO:0000313" key="3">
    <source>
        <dbReference type="Proteomes" id="UP000799640"/>
    </source>
</evidence>
<dbReference type="InterPro" id="IPR038763">
    <property type="entry name" value="DHH_sf"/>
</dbReference>
<dbReference type="PANTHER" id="PTHR12112:SF39">
    <property type="entry name" value="EG:152A3.5 PROTEIN (FBGN0003116_PN PROTEIN)"/>
    <property type="match status" value="1"/>
</dbReference>
<organism evidence="2 3">
    <name type="scientific">Trichodelitschia bisporula</name>
    <dbReference type="NCBI Taxonomy" id="703511"/>
    <lineage>
        <taxon>Eukaryota</taxon>
        <taxon>Fungi</taxon>
        <taxon>Dikarya</taxon>
        <taxon>Ascomycota</taxon>
        <taxon>Pezizomycotina</taxon>
        <taxon>Dothideomycetes</taxon>
        <taxon>Dothideomycetes incertae sedis</taxon>
        <taxon>Phaeotrichales</taxon>
        <taxon>Phaeotrichaceae</taxon>
        <taxon>Trichodelitschia</taxon>
    </lineage>
</organism>
<dbReference type="Gene3D" id="3.90.1640.10">
    <property type="entry name" value="inorganic pyrophosphatase (n-terminal core)"/>
    <property type="match status" value="1"/>
</dbReference>
<dbReference type="Pfam" id="PF02833">
    <property type="entry name" value="DHHA2"/>
    <property type="match status" value="1"/>
</dbReference>
<keyword evidence="3" id="KW-1185">Reference proteome</keyword>
<dbReference type="OrthoDB" id="374045at2759"/>
<dbReference type="AlphaFoldDB" id="A0A6G1I4H3"/>
<gene>
    <name evidence="2" type="ORF">EJ06DRAFT_459347</name>
</gene>
<evidence type="ECO:0000259" key="1">
    <source>
        <dbReference type="SMART" id="SM01131"/>
    </source>
</evidence>
<name>A0A6G1I4H3_9PEZI</name>
<dbReference type="Gene3D" id="3.10.310.20">
    <property type="entry name" value="DHHA2 domain"/>
    <property type="match status" value="1"/>
</dbReference>
<evidence type="ECO:0000313" key="2">
    <source>
        <dbReference type="EMBL" id="KAF2402957.1"/>
    </source>
</evidence>
<proteinExistence type="predicted"/>